<dbReference type="EMBL" id="CP084931">
    <property type="protein sequence ID" value="USI74787.1"/>
    <property type="molecule type" value="Genomic_DNA"/>
</dbReference>
<sequence>MLNRGSIRRSAGAPLALVLAIASAAPATAAADKGCAAPIAVCTHPVAGGFALIRPGRPATVLIDANADPAVRQAATSFAEDLGRVGGRRATLIDDPARAHGPVVLIGVRGQSPMLDRLIAARKIAAEDLAGQWEAYRQIVVEHPLPGVPRALVVIGSDRRGAVFGTYDLSARIGVSPWYWFADVPVARHRRLDITPGARRDQPKVRYRGFFINDEDPSFSGWAKARFGGVNARMYRHVFELELRLMGNYFWPAMWGKAFHQDDPENGRLADAMGIVIGSSHHEPMMRAQAEWHRPQPGLTTGGPWDYTRNGANLRAFWRGGIARMMSKGGGRAYDSLVTIGMRGDGDEAMGGGTATALLEKIVADQRAIIADVTGRPAAETPQIWALYKEVQDYYDHGMRVPDDVILLFSDDNWGQLRRLPAAGDHHPGGYGIYYHFDYVGAPRNYKWINTNAIEKIWQQMDLAYQANARAAWIVNVGDLKPMEYPLSFFLRQAWDPDAMTLAAMQAFPRDWAAAAFGPGQAAAIGALLTRYGQGVALRKPELLDPDSFPLGGQTATRLDGGAFGRAVETWTRLERDVARVRTHLAADQRDAYFELVEHPVRAMATLYRLYYAVAWNHRLAGAGDPRANVFADRAEAAFAEDQALTRAYHALRGGKWDGMMRQTHIGYTGWQEPARQIMPAVTRIAAAGPVPPIRFATLPAPDPDTLHIEAADYVGAEGAAGLRWAVIPHLGSGRGAVTSLPQGRAPTRPADGMRLDYAIRVARDGPVDIGLTLVPTLDTSGAGVLRTGVSLDDGPVAVLEDRLTPSPDDPATAAQRAWTRAVIENRRDLHLRLPHVAAGAHRLSVWRLDGNVVLGGLTVTSRPDDR</sequence>
<protein>
    <submittedName>
        <fullName evidence="4">Glycosyl hydrolase 115 family protein</fullName>
    </submittedName>
</protein>
<dbReference type="PANTHER" id="PTHR37842">
    <property type="match status" value="1"/>
</dbReference>
<keyword evidence="5" id="KW-1185">Reference proteome</keyword>
<dbReference type="Pfam" id="PF17829">
    <property type="entry name" value="GH115_C"/>
    <property type="match status" value="1"/>
</dbReference>
<reference evidence="4" key="1">
    <citation type="journal article" date="2022" name="Toxins">
        <title>Genomic Analysis of Sphingopyxis sp. USTB-05 for Biodegrading Cyanobacterial Hepatotoxins.</title>
        <authorList>
            <person name="Liu C."/>
            <person name="Xu Q."/>
            <person name="Zhao Z."/>
            <person name="Zhang H."/>
            <person name="Liu X."/>
            <person name="Yin C."/>
            <person name="Liu Y."/>
            <person name="Yan H."/>
        </authorList>
    </citation>
    <scope>NUCLEOTIDE SEQUENCE</scope>
    <source>
        <strain evidence="4">NBD5</strain>
    </source>
</reference>
<dbReference type="InterPro" id="IPR029018">
    <property type="entry name" value="Hex-like_dom2"/>
</dbReference>
<feature type="chain" id="PRO_5046093369" evidence="2">
    <location>
        <begin position="30"/>
        <end position="867"/>
    </location>
</feature>
<dbReference type="PANTHER" id="PTHR37842:SF2">
    <property type="entry name" value="GYLCOSYL HYDROLASE 115 C-TERMINAL DOMAIN-CONTAINING PROTEIN"/>
    <property type="match status" value="1"/>
</dbReference>
<feature type="signal peptide" evidence="2">
    <location>
        <begin position="1"/>
        <end position="29"/>
    </location>
</feature>
<dbReference type="Gene3D" id="3.30.379.10">
    <property type="entry name" value="Chitobiase/beta-hexosaminidase domain 2-like"/>
    <property type="match status" value="1"/>
</dbReference>
<dbReference type="InterPro" id="IPR042301">
    <property type="entry name" value="GH115_sf"/>
</dbReference>
<dbReference type="InterPro" id="IPR041437">
    <property type="entry name" value="GH115_C"/>
</dbReference>
<accession>A0ABY4XD12</accession>
<evidence type="ECO:0000313" key="4">
    <source>
        <dbReference type="EMBL" id="USI74787.1"/>
    </source>
</evidence>
<evidence type="ECO:0000259" key="3">
    <source>
        <dbReference type="Pfam" id="PF17829"/>
    </source>
</evidence>
<evidence type="ECO:0000256" key="1">
    <source>
        <dbReference type="ARBA" id="ARBA00022801"/>
    </source>
</evidence>
<proteinExistence type="predicted"/>
<keyword evidence="1 4" id="KW-0378">Hydrolase</keyword>
<dbReference type="Gene3D" id="2.60.120.1620">
    <property type="match status" value="1"/>
</dbReference>
<evidence type="ECO:0000256" key="2">
    <source>
        <dbReference type="SAM" id="SignalP"/>
    </source>
</evidence>
<dbReference type="GO" id="GO:0016787">
    <property type="term" value="F:hydrolase activity"/>
    <property type="evidence" value="ECO:0007669"/>
    <property type="project" value="UniProtKB-KW"/>
</dbReference>
<name>A0ABY4XD12_9SPHN</name>
<dbReference type="InterPro" id="IPR031924">
    <property type="entry name" value="GH115"/>
</dbReference>
<dbReference type="Proteomes" id="UP001056937">
    <property type="component" value="Chromosome 2"/>
</dbReference>
<evidence type="ECO:0000313" key="5">
    <source>
        <dbReference type="Proteomes" id="UP001056937"/>
    </source>
</evidence>
<gene>
    <name evidence="4" type="ORF">LHA26_18735</name>
</gene>
<dbReference type="Gene3D" id="3.20.20.520">
    <property type="entry name" value="Glycosyl hydrolase family 115"/>
    <property type="match status" value="1"/>
</dbReference>
<organism evidence="4 5">
    <name type="scientific">Sphingomonas morindae</name>
    <dbReference type="NCBI Taxonomy" id="1541170"/>
    <lineage>
        <taxon>Bacteria</taxon>
        <taxon>Pseudomonadati</taxon>
        <taxon>Pseudomonadota</taxon>
        <taxon>Alphaproteobacteria</taxon>
        <taxon>Sphingomonadales</taxon>
        <taxon>Sphingomonadaceae</taxon>
        <taxon>Sphingomonas</taxon>
    </lineage>
</organism>
<feature type="domain" description="Gylcosyl hydrolase 115 C-terminal" evidence="3">
    <location>
        <begin position="708"/>
        <end position="860"/>
    </location>
</feature>
<keyword evidence="2" id="KW-0732">Signal</keyword>
<dbReference type="Gene3D" id="1.20.58.2150">
    <property type="match status" value="1"/>
</dbReference>
<dbReference type="RefSeq" id="WP_252168601.1">
    <property type="nucleotide sequence ID" value="NZ_CP084931.1"/>
</dbReference>
<dbReference type="Pfam" id="PF15979">
    <property type="entry name" value="Glyco_hydro_115"/>
    <property type="match status" value="1"/>
</dbReference>